<evidence type="ECO:0000313" key="2">
    <source>
        <dbReference type="Proteomes" id="UP000192439"/>
    </source>
</evidence>
<dbReference type="AlphaFoldDB" id="A0AB33BP19"/>
<keyword evidence="2" id="KW-1185">Reference proteome</keyword>
<name>A0AB33BP19_MICA7</name>
<reference evidence="1 2" key="1">
    <citation type="journal article" date="2018" name="Harmful Algae">
        <title>The highly heterogeneous methylated genomes and diverse restriction-modification systems of bloom-forming Microcystis.</title>
        <authorList>
            <person name="Zhao L."/>
            <person name="Song Y."/>
            <person name="Li L."/>
            <person name="Gan N."/>
            <person name="Brand J.J."/>
            <person name="Song L."/>
        </authorList>
    </citation>
    <scope>NUCLEOTIDE SEQUENCE [LARGE SCALE GENOMIC DNA]</scope>
    <source>
        <strain evidence="1 2">PCC 7806SL</strain>
    </source>
</reference>
<sequence>MNGTNHKDTEDTKIDRYLFLRLLRLLGGYYERYLNVRYSKNYQF</sequence>
<proteinExistence type="predicted"/>
<organism evidence="1 2">
    <name type="scientific">Microcystis aeruginosa PCC 7806SL</name>
    <dbReference type="NCBI Taxonomy" id="1903187"/>
    <lineage>
        <taxon>Bacteria</taxon>
        <taxon>Bacillati</taxon>
        <taxon>Cyanobacteriota</taxon>
        <taxon>Cyanophyceae</taxon>
        <taxon>Oscillatoriophycideae</taxon>
        <taxon>Chroococcales</taxon>
        <taxon>Microcystaceae</taxon>
        <taxon>Microcystis</taxon>
    </lineage>
</organism>
<gene>
    <name evidence="1" type="ORF">BH695_2693</name>
</gene>
<dbReference type="EMBL" id="CP020771">
    <property type="protein sequence ID" value="ARI81972.1"/>
    <property type="molecule type" value="Genomic_DNA"/>
</dbReference>
<evidence type="ECO:0000313" key="1">
    <source>
        <dbReference type="EMBL" id="ARI81972.1"/>
    </source>
</evidence>
<protein>
    <submittedName>
        <fullName evidence="1">Uncharacterized protein</fullName>
    </submittedName>
</protein>
<dbReference type="Proteomes" id="UP000192439">
    <property type="component" value="Chromosome"/>
</dbReference>
<accession>A0AB33BP19</accession>